<proteinExistence type="predicted"/>
<evidence type="ECO:0000313" key="2">
    <source>
        <dbReference type="EMBL" id="PMS14586.1"/>
    </source>
</evidence>
<evidence type="ECO:0008006" key="4">
    <source>
        <dbReference type="Google" id="ProtNLM"/>
    </source>
</evidence>
<name>A0A2N7VBP8_9BURK</name>
<dbReference type="NCBIfam" id="TIGR03696">
    <property type="entry name" value="Rhs_assc_core"/>
    <property type="match status" value="1"/>
</dbReference>
<protein>
    <recommendedName>
        <fullName evidence="4">RHS repeat-associated core domain-containing protein</fullName>
    </recommendedName>
</protein>
<evidence type="ECO:0000313" key="3">
    <source>
        <dbReference type="Proteomes" id="UP000235616"/>
    </source>
</evidence>
<dbReference type="InterPro" id="IPR022385">
    <property type="entry name" value="Rhs_assc_core"/>
</dbReference>
<gene>
    <name evidence="2" type="ORF">C0Z18_31140</name>
</gene>
<dbReference type="Proteomes" id="UP000235616">
    <property type="component" value="Unassembled WGS sequence"/>
</dbReference>
<organism evidence="2 3">
    <name type="scientific">Trinickia dabaoshanensis</name>
    <dbReference type="NCBI Taxonomy" id="564714"/>
    <lineage>
        <taxon>Bacteria</taxon>
        <taxon>Pseudomonadati</taxon>
        <taxon>Pseudomonadota</taxon>
        <taxon>Betaproteobacteria</taxon>
        <taxon>Burkholderiales</taxon>
        <taxon>Burkholderiaceae</taxon>
        <taxon>Trinickia</taxon>
    </lineage>
</organism>
<dbReference type="RefSeq" id="WP_102649301.1">
    <property type="nucleotide sequence ID" value="NZ_PNYA01000043.1"/>
</dbReference>
<sequence>MTPDDAVAQQLSVSGGSDYDPTAGRYVQRDPVGLLGGVNAYAYAWQNPIVLSDSSGQAAGDLRCEGFSGGGCQSGGSYGMTAIYCDSGRNVCLDCAAKLL</sequence>
<dbReference type="EMBL" id="PNYA01000043">
    <property type="protein sequence ID" value="PMS14586.1"/>
    <property type="molecule type" value="Genomic_DNA"/>
</dbReference>
<dbReference type="OrthoDB" id="5445630at2"/>
<dbReference type="AlphaFoldDB" id="A0A2N7VBP8"/>
<reference evidence="2 3" key="1">
    <citation type="submission" date="2018-01" db="EMBL/GenBank/DDBJ databases">
        <title>Whole genome analyses suggest that Burkholderia sensu lato contains two further novel genera in the rhizoxinica-symbiotica group Mycetohabitans gen. nov., and Trinickia gen. nov.: implications for the evolution of diazotrophy and nodulation in the Burkholderiaceae.</title>
        <authorList>
            <person name="Estrada-de los Santos P."/>
            <person name="Palmer M."/>
            <person name="Chavez-Ramirez B."/>
            <person name="Beukes C."/>
            <person name="Steenkamp E.T."/>
            <person name="Hirsch A.M."/>
            <person name="Manyaka P."/>
            <person name="Maluk M."/>
            <person name="Lafos M."/>
            <person name="Crook M."/>
            <person name="Gross E."/>
            <person name="Simon M.F."/>
            <person name="Bueno dos Reis Junior F."/>
            <person name="Poole P.S."/>
            <person name="Venter S.N."/>
            <person name="James E.K."/>
        </authorList>
    </citation>
    <scope>NUCLEOTIDE SEQUENCE [LARGE SCALE GENOMIC DNA]</scope>
    <source>
        <strain evidence="2 3">GIMN1.004</strain>
    </source>
</reference>
<comment type="caution">
    <text evidence="2">The sequence shown here is derived from an EMBL/GenBank/DDBJ whole genome shotgun (WGS) entry which is preliminary data.</text>
</comment>
<keyword evidence="3" id="KW-1185">Reference proteome</keyword>
<feature type="region of interest" description="Disordered" evidence="1">
    <location>
        <begin position="1"/>
        <end position="24"/>
    </location>
</feature>
<dbReference type="Gene3D" id="2.180.10.10">
    <property type="entry name" value="RHS repeat-associated core"/>
    <property type="match status" value="1"/>
</dbReference>
<evidence type="ECO:0000256" key="1">
    <source>
        <dbReference type="SAM" id="MobiDB-lite"/>
    </source>
</evidence>
<accession>A0A2N7VBP8</accession>